<evidence type="ECO:0000313" key="3">
    <source>
        <dbReference type="Proteomes" id="UP001380601"/>
    </source>
</evidence>
<dbReference type="EMBL" id="JBBWSC010000001">
    <property type="protein sequence ID" value="MEL0537236.1"/>
    <property type="molecule type" value="Genomic_DNA"/>
</dbReference>
<name>A0ABU9EUR2_9STAP</name>
<evidence type="ECO:0000256" key="1">
    <source>
        <dbReference type="SAM" id="MobiDB-lite"/>
    </source>
</evidence>
<dbReference type="RefSeq" id="WP_341610936.1">
    <property type="nucleotide sequence ID" value="NZ_JBBWSC010000001.1"/>
</dbReference>
<evidence type="ECO:0000313" key="2">
    <source>
        <dbReference type="EMBL" id="MEL0537236.1"/>
    </source>
</evidence>
<protein>
    <recommendedName>
        <fullName evidence="4">Lipoprotein</fullName>
    </recommendedName>
</protein>
<feature type="compositionally biased region" description="Basic and acidic residues" evidence="1">
    <location>
        <begin position="38"/>
        <end position="48"/>
    </location>
</feature>
<gene>
    <name evidence="2" type="ORF">AADA34_00675</name>
</gene>
<accession>A0ABU9EUR2</accession>
<feature type="compositionally biased region" description="Low complexity" evidence="1">
    <location>
        <begin position="68"/>
        <end position="83"/>
    </location>
</feature>
<comment type="caution">
    <text evidence="2">The sequence shown here is derived from an EMBL/GenBank/DDBJ whole genome shotgun (WGS) entry which is preliminary data.</text>
</comment>
<sequence>MKKLLIIITTIAVLGILASVGFFGYNKYQEVELEKDELNAQQKDKSNDNDNEGSGFSNPAEPTAKASETGNNTEENQDNTQQQANDGSETVEVSAGGTHRTVNKSELAHFRINRDNVFDYVIAAVNQTEGGDASLIKFQQPTFNEQGDGIWKIAANNKSGVGAYTFIVDQDGTVTIYNGTMDEVIDKQKVTLN</sequence>
<keyword evidence="3" id="KW-1185">Reference proteome</keyword>
<proteinExistence type="predicted"/>
<reference evidence="2 3" key="1">
    <citation type="submission" date="2024-04" db="EMBL/GenBank/DDBJ databases">
        <title>Staphylococcus debuckii a clinical isolate.</title>
        <authorList>
            <person name="Magnan C."/>
            <person name="Plumet L."/>
            <person name="Morsli M."/>
            <person name="Molle V."/>
            <person name="Lavigne J.-P."/>
        </authorList>
    </citation>
    <scope>NUCLEOTIDE SEQUENCE [LARGE SCALE GENOMIC DNA]</scope>
    <source>
        <strain evidence="2 3">NSD001</strain>
    </source>
</reference>
<evidence type="ECO:0008006" key="4">
    <source>
        <dbReference type="Google" id="ProtNLM"/>
    </source>
</evidence>
<feature type="region of interest" description="Disordered" evidence="1">
    <location>
        <begin position="38"/>
        <end position="99"/>
    </location>
</feature>
<organism evidence="2 3">
    <name type="scientific">Staphylococcus debuckii</name>
    <dbReference type="NCBI Taxonomy" id="2044912"/>
    <lineage>
        <taxon>Bacteria</taxon>
        <taxon>Bacillati</taxon>
        <taxon>Bacillota</taxon>
        <taxon>Bacilli</taxon>
        <taxon>Bacillales</taxon>
        <taxon>Staphylococcaceae</taxon>
        <taxon>Staphylococcus</taxon>
    </lineage>
</organism>
<dbReference type="Proteomes" id="UP001380601">
    <property type="component" value="Unassembled WGS sequence"/>
</dbReference>